<protein>
    <submittedName>
        <fullName evidence="7">Predicted PurR-regulated permease PerM</fullName>
    </submittedName>
</protein>
<evidence type="ECO:0000256" key="1">
    <source>
        <dbReference type="ARBA" id="ARBA00004141"/>
    </source>
</evidence>
<comment type="subcellular location">
    <subcellularLocation>
        <location evidence="1">Membrane</location>
        <topology evidence="1">Multi-pass membrane protein</topology>
    </subcellularLocation>
</comment>
<keyword evidence="4 6" id="KW-1133">Transmembrane helix</keyword>
<evidence type="ECO:0000313" key="8">
    <source>
        <dbReference type="Proteomes" id="UP000183974"/>
    </source>
</evidence>
<feature type="transmembrane region" description="Helical" evidence="6">
    <location>
        <begin position="218"/>
        <end position="235"/>
    </location>
</feature>
<evidence type="ECO:0000313" key="7">
    <source>
        <dbReference type="EMBL" id="SHM18154.1"/>
    </source>
</evidence>
<reference evidence="7 8" key="1">
    <citation type="submission" date="2016-11" db="EMBL/GenBank/DDBJ databases">
        <authorList>
            <person name="Jaros S."/>
            <person name="Januszkiewicz K."/>
            <person name="Wedrychowicz H."/>
        </authorList>
    </citation>
    <scope>NUCLEOTIDE SEQUENCE [LARGE SCALE GENOMIC DNA]</scope>
    <source>
        <strain evidence="7 8">DSM 29589</strain>
    </source>
</reference>
<evidence type="ECO:0000256" key="3">
    <source>
        <dbReference type="ARBA" id="ARBA00022692"/>
    </source>
</evidence>
<dbReference type="STRING" id="337701.SAMN05444398_11133"/>
<keyword evidence="8" id="KW-1185">Reference proteome</keyword>
<dbReference type="GO" id="GO:0016020">
    <property type="term" value="C:membrane"/>
    <property type="evidence" value="ECO:0007669"/>
    <property type="project" value="UniProtKB-SubCell"/>
</dbReference>
<feature type="transmembrane region" description="Helical" evidence="6">
    <location>
        <begin position="190"/>
        <end position="212"/>
    </location>
</feature>
<proteinExistence type="inferred from homology"/>
<dbReference type="InterPro" id="IPR002549">
    <property type="entry name" value="AI-2E-like"/>
</dbReference>
<name>A0A1M7GP26_9RHOB</name>
<keyword evidence="3 6" id="KW-0812">Transmembrane</keyword>
<gene>
    <name evidence="7" type="ORF">SAMN05444398_11133</name>
</gene>
<organism evidence="7 8">
    <name type="scientific">Roseovarius pacificus</name>
    <dbReference type="NCBI Taxonomy" id="337701"/>
    <lineage>
        <taxon>Bacteria</taxon>
        <taxon>Pseudomonadati</taxon>
        <taxon>Pseudomonadota</taxon>
        <taxon>Alphaproteobacteria</taxon>
        <taxon>Rhodobacterales</taxon>
        <taxon>Roseobacteraceae</taxon>
        <taxon>Roseovarius</taxon>
    </lineage>
</organism>
<dbReference type="EMBL" id="FRBR01000011">
    <property type="protein sequence ID" value="SHM18154.1"/>
    <property type="molecule type" value="Genomic_DNA"/>
</dbReference>
<dbReference type="Pfam" id="PF01594">
    <property type="entry name" value="AI-2E_transport"/>
    <property type="match status" value="1"/>
</dbReference>
<feature type="transmembrane region" description="Helical" evidence="6">
    <location>
        <begin position="131"/>
        <end position="153"/>
    </location>
</feature>
<sequence length="329" mass="35545">MVIVTLGFAILWTATDILAPMVLGLVTGVILAPITDMLERTGLPHGMVAALVVVFGGLIIVTLIFLAEPLVWRIAEELPRIKWELRALIEEFRGLFQSLNEMNQEVKEALGSKPEAEGKNADPAIPSITSALFLAPLVITQILIFTGVLFFFLLTRKNIYAWLSSWIGSSADTAIILQRFTNAERLVSRYFLTISVINAGLGATLGGAMALIGLPGAFVWGVIAALANFILYMGPMMVTAGLLIAGLVTFNGLMALLPPAIFLGLNMLEAQFVTPAFLGKRISVNPLLIFISLVVWLWLWGPIGGIIAIPVLVIAMVMLDIFEDGNDEA</sequence>
<evidence type="ECO:0000256" key="2">
    <source>
        <dbReference type="ARBA" id="ARBA00009773"/>
    </source>
</evidence>
<dbReference type="PANTHER" id="PTHR21716:SF16">
    <property type="entry name" value="BLL1467 PROTEIN"/>
    <property type="match status" value="1"/>
</dbReference>
<comment type="similarity">
    <text evidence="2">Belongs to the autoinducer-2 exporter (AI-2E) (TC 2.A.86) family.</text>
</comment>
<feature type="transmembrane region" description="Helical" evidence="6">
    <location>
        <begin position="242"/>
        <end position="267"/>
    </location>
</feature>
<dbReference type="Proteomes" id="UP000183974">
    <property type="component" value="Unassembled WGS sequence"/>
</dbReference>
<keyword evidence="5 6" id="KW-0472">Membrane</keyword>
<dbReference type="RefSeq" id="WP_234983218.1">
    <property type="nucleotide sequence ID" value="NZ_FRBR01000011.1"/>
</dbReference>
<evidence type="ECO:0000256" key="6">
    <source>
        <dbReference type="SAM" id="Phobius"/>
    </source>
</evidence>
<evidence type="ECO:0000256" key="5">
    <source>
        <dbReference type="ARBA" id="ARBA00023136"/>
    </source>
</evidence>
<feature type="transmembrane region" description="Helical" evidence="6">
    <location>
        <begin position="287"/>
        <end position="319"/>
    </location>
</feature>
<evidence type="ECO:0000256" key="4">
    <source>
        <dbReference type="ARBA" id="ARBA00022989"/>
    </source>
</evidence>
<feature type="transmembrane region" description="Helical" evidence="6">
    <location>
        <begin position="47"/>
        <end position="72"/>
    </location>
</feature>
<dbReference type="GO" id="GO:0055085">
    <property type="term" value="P:transmembrane transport"/>
    <property type="evidence" value="ECO:0007669"/>
    <property type="project" value="TreeGrafter"/>
</dbReference>
<dbReference type="AlphaFoldDB" id="A0A1M7GP26"/>
<accession>A0A1M7GP26</accession>
<dbReference type="PANTHER" id="PTHR21716">
    <property type="entry name" value="TRANSMEMBRANE PROTEIN"/>
    <property type="match status" value="1"/>
</dbReference>